<reference evidence="1" key="2">
    <citation type="submission" date="2016-06" db="EMBL/GenBank/DDBJ databases">
        <title>The genome of a short-lived fish provides insights into sex chromosome evolution and the genetic control of aging.</title>
        <authorList>
            <person name="Reichwald K."/>
            <person name="Felder M."/>
            <person name="Petzold A."/>
            <person name="Koch P."/>
            <person name="Groth M."/>
            <person name="Platzer M."/>
        </authorList>
    </citation>
    <scope>NUCLEOTIDE SEQUENCE</scope>
    <source>
        <tissue evidence="1">Brain</tissue>
    </source>
</reference>
<feature type="non-terminal residue" evidence="1">
    <location>
        <position position="1"/>
    </location>
</feature>
<gene>
    <name evidence="1" type="primary">Nfu_g_1_003495</name>
</gene>
<reference evidence="1" key="1">
    <citation type="submission" date="2016-05" db="EMBL/GenBank/DDBJ databases">
        <authorList>
            <person name="Lavstsen T."/>
            <person name="Jespersen J.S."/>
        </authorList>
    </citation>
    <scope>NUCLEOTIDE SEQUENCE</scope>
    <source>
        <tissue evidence="1">Brain</tissue>
    </source>
</reference>
<name>A0A1A8L5N5_9TELE</name>
<dbReference type="AlphaFoldDB" id="A0A1A8L5N5"/>
<accession>A0A1A8L5N5</accession>
<proteinExistence type="predicted"/>
<dbReference type="EMBL" id="HAEF01001817">
    <property type="protein sequence ID" value="SBR39199.1"/>
    <property type="molecule type" value="Transcribed_RNA"/>
</dbReference>
<evidence type="ECO:0000313" key="1">
    <source>
        <dbReference type="EMBL" id="SBR39199.1"/>
    </source>
</evidence>
<sequence>FTLCNTINAFLKSLSVASGRFGDVLQNWFSHVQKQPFLRNYDKLF</sequence>
<protein>
    <submittedName>
        <fullName evidence="1">Uncharacterized protein</fullName>
    </submittedName>
</protein>
<organism evidence="1">
    <name type="scientific">Nothobranchius pienaari</name>
    <dbReference type="NCBI Taxonomy" id="704102"/>
    <lineage>
        <taxon>Eukaryota</taxon>
        <taxon>Metazoa</taxon>
        <taxon>Chordata</taxon>
        <taxon>Craniata</taxon>
        <taxon>Vertebrata</taxon>
        <taxon>Euteleostomi</taxon>
        <taxon>Actinopterygii</taxon>
        <taxon>Neopterygii</taxon>
        <taxon>Teleostei</taxon>
        <taxon>Neoteleostei</taxon>
        <taxon>Acanthomorphata</taxon>
        <taxon>Ovalentaria</taxon>
        <taxon>Atherinomorphae</taxon>
        <taxon>Cyprinodontiformes</taxon>
        <taxon>Nothobranchiidae</taxon>
        <taxon>Nothobranchius</taxon>
    </lineage>
</organism>